<dbReference type="AlphaFoldDB" id="A0A9P8AIS2"/>
<keyword evidence="1" id="KW-0812">Transmembrane</keyword>
<accession>A0A9P8AIS2</accession>
<comment type="caution">
    <text evidence="2">The sequence shown here is derived from an EMBL/GenBank/DDBJ whole genome shotgun (WGS) entry which is preliminary data.</text>
</comment>
<feature type="transmembrane region" description="Helical" evidence="1">
    <location>
        <begin position="316"/>
        <end position="338"/>
    </location>
</feature>
<protein>
    <submittedName>
        <fullName evidence="2">Uncharacterized protein</fullName>
    </submittedName>
</protein>
<keyword evidence="1" id="KW-0472">Membrane</keyword>
<organism evidence="2 3">
    <name type="scientific">Scheffersomyces spartinae</name>
    <dbReference type="NCBI Taxonomy" id="45513"/>
    <lineage>
        <taxon>Eukaryota</taxon>
        <taxon>Fungi</taxon>
        <taxon>Dikarya</taxon>
        <taxon>Ascomycota</taxon>
        <taxon>Saccharomycotina</taxon>
        <taxon>Pichiomycetes</taxon>
        <taxon>Debaryomycetaceae</taxon>
        <taxon>Scheffersomyces</taxon>
    </lineage>
</organism>
<feature type="transmembrane region" description="Helical" evidence="1">
    <location>
        <begin position="140"/>
        <end position="161"/>
    </location>
</feature>
<dbReference type="EMBL" id="JAHMUF010000008">
    <property type="protein sequence ID" value="KAG7194114.1"/>
    <property type="molecule type" value="Genomic_DNA"/>
</dbReference>
<sequence length="490" mass="54212">MVSLSELIAAAAILVSVYIVREWFLSQRDVHPLYLEEQSSIEPTRLPDESAIYRSNKLDLPDKLRIGLDIRYDHYKLRNGNLHDVWAIYANTNGGNGKLSINDKTLSVGALNYRVTKVSQALKLRRVSEVVIPFKTYQKLGFPLLAVILGAFVLSITVHIVSGDANIEEEDGILKLMLVSLVEQFVTLAFGGPLEPSNELNEFPNAYDPADDKGAFLKVSIKKLVFQTTVEYQVINAISAIAATLKHLPFNHELSNKDKLVIVQDTDAESMESVGNEIVKLLCGLTAACGEVAIVNDDVCDPLELKPTVMVLPQTYYLTLALTNGAIIPGGSSWLLTLRENLLSRGIMVTYGSKFAPLRLIYVHKPMGYGMHPLIEDSNQARSLFQSRIVVEHTWLTILGPVLATDFFDYRVLPVHVRSYGALSQSLEFKLVNVNDKMEGTIKTRGFTIGKLTNKKNGMVQQNSQTGGSDGFMPIPLPSKFGKDGVLYVL</sequence>
<name>A0A9P8AIS2_9ASCO</name>
<gene>
    <name evidence="2" type="ORF">KQ657_004822</name>
</gene>
<keyword evidence="1" id="KW-1133">Transmembrane helix</keyword>
<keyword evidence="3" id="KW-1185">Reference proteome</keyword>
<feature type="transmembrane region" description="Helical" evidence="1">
    <location>
        <begin position="7"/>
        <end position="25"/>
    </location>
</feature>
<evidence type="ECO:0000256" key="1">
    <source>
        <dbReference type="SAM" id="Phobius"/>
    </source>
</evidence>
<dbReference type="GeneID" id="66118196"/>
<reference evidence="2" key="1">
    <citation type="submission" date="2021-03" db="EMBL/GenBank/DDBJ databases">
        <authorList>
            <person name="Palmer J.M."/>
        </authorList>
    </citation>
    <scope>NUCLEOTIDE SEQUENCE</scope>
    <source>
        <strain evidence="2">ARV_011</strain>
    </source>
</reference>
<evidence type="ECO:0000313" key="3">
    <source>
        <dbReference type="Proteomes" id="UP000790833"/>
    </source>
</evidence>
<dbReference type="RefSeq" id="XP_043049661.1">
    <property type="nucleotide sequence ID" value="XM_043195488.1"/>
</dbReference>
<evidence type="ECO:0000313" key="2">
    <source>
        <dbReference type="EMBL" id="KAG7194114.1"/>
    </source>
</evidence>
<dbReference type="Proteomes" id="UP000790833">
    <property type="component" value="Unassembled WGS sequence"/>
</dbReference>
<dbReference type="OrthoDB" id="4138492at2759"/>
<proteinExistence type="predicted"/>